<reference evidence="2" key="1">
    <citation type="submission" date="2025-08" db="UniProtKB">
        <authorList>
            <consortium name="RefSeq"/>
        </authorList>
    </citation>
    <scope>IDENTIFICATION</scope>
    <source>
        <tissue evidence="2">Leaf</tissue>
    </source>
</reference>
<dbReference type="RefSeq" id="XP_048135322.1">
    <property type="nucleotide sequence ID" value="XM_048279365.1"/>
</dbReference>
<sequence>MASLQSSAMEYTLKNVASGTPGGIHFDNHIGFPYSLQTMMESMDFVWRLFRQEAHDDRKSITRVSLFVENMNAVAHISNGDIHISATHLGDFSGVAKARFTGIMYYAMGCVWQWDGTGQAPRGLVQGIADFVRLRSGYVPSHWAAPGQGNRWDQGYDVTARFLDYCESLRSGFVAELNKKMRTGYSNDYFVDLLGKSVDQLWNDYKAKYAN</sequence>
<dbReference type="GeneID" id="115756924"/>
<keyword evidence="1" id="KW-1185">Reference proteome</keyword>
<accession>A0ABM3HFF2</accession>
<protein>
    <submittedName>
        <fullName evidence="2">Uncharacterized protein LOC115756924</fullName>
    </submittedName>
</protein>
<evidence type="ECO:0000313" key="1">
    <source>
        <dbReference type="Proteomes" id="UP000827889"/>
    </source>
</evidence>
<dbReference type="Proteomes" id="UP000827889">
    <property type="component" value="Chromosome 5"/>
</dbReference>
<evidence type="ECO:0000313" key="2">
    <source>
        <dbReference type="RefSeq" id="XP_048135322.1"/>
    </source>
</evidence>
<dbReference type="PANTHER" id="PTHR33321">
    <property type="match status" value="1"/>
</dbReference>
<gene>
    <name evidence="2" type="primary">LOC115756924</name>
</gene>
<name>A0ABM3HFF2_9MYRT</name>
<dbReference type="Pfam" id="PF04450">
    <property type="entry name" value="BSP"/>
    <property type="match status" value="1"/>
</dbReference>
<dbReference type="InterPro" id="IPR007541">
    <property type="entry name" value="Uncharacterised_BSP"/>
</dbReference>
<organism evidence="1 2">
    <name type="scientific">Rhodamnia argentea</name>
    <dbReference type="NCBI Taxonomy" id="178133"/>
    <lineage>
        <taxon>Eukaryota</taxon>
        <taxon>Viridiplantae</taxon>
        <taxon>Streptophyta</taxon>
        <taxon>Embryophyta</taxon>
        <taxon>Tracheophyta</taxon>
        <taxon>Spermatophyta</taxon>
        <taxon>Magnoliopsida</taxon>
        <taxon>eudicotyledons</taxon>
        <taxon>Gunneridae</taxon>
        <taxon>Pentapetalae</taxon>
        <taxon>rosids</taxon>
        <taxon>malvids</taxon>
        <taxon>Myrtales</taxon>
        <taxon>Myrtaceae</taxon>
        <taxon>Myrtoideae</taxon>
        <taxon>Myrteae</taxon>
        <taxon>Australasian group</taxon>
        <taxon>Rhodamnia</taxon>
    </lineage>
</organism>
<dbReference type="PANTHER" id="PTHR33321:SF12">
    <property type="entry name" value="PLANT BASIC SECRETORY PROTEIN (BSP) FAMILY PROTEIN"/>
    <property type="match status" value="1"/>
</dbReference>
<proteinExistence type="predicted"/>